<sequence>MHVNNYNSKQSVKEVAAGYLKEIRELAAAPYTVMEVCGTHTVAIAKNALRDLLPAQIRLVSGPGCPVCVTDSSDIDQFLYLAAQPHVITATFGDMIRVPGSQKSLQMLRGEGADIRIVYSTLDALDLARKNPDKEVVFLGVGFETTVPTVCVSIEQAQKEDIRNYSILSMHKLVPPVLRALAEDPETEVDGFLDPGHACAIIGSEALAFMAEDYAMPGVVTGFEALDILEGLVMLLRQRDQGRAEIEIQYDKIVKPEGNRVAQALIHKIFEPVDAAFRGLGIIPLGGLGVRKEYEDWDAAKKFALPEFETVEIPGCRCGNVLKGQITPPECPLFARKCTPLSPVGPCMVSSEGSCAAYYRYAQRSGI</sequence>
<dbReference type="NCBIfam" id="TIGR00075">
    <property type="entry name" value="hypD"/>
    <property type="match status" value="1"/>
</dbReference>
<dbReference type="PATRIC" id="fig|49338.4.peg.2879"/>
<organism evidence="4">
    <name type="scientific">Desulfitobacterium hafniense</name>
    <name type="common">Desulfitobacterium frappieri</name>
    <dbReference type="NCBI Taxonomy" id="49338"/>
    <lineage>
        <taxon>Bacteria</taxon>
        <taxon>Bacillati</taxon>
        <taxon>Bacillota</taxon>
        <taxon>Clostridia</taxon>
        <taxon>Eubacteriales</taxon>
        <taxon>Desulfitobacteriaceae</taxon>
        <taxon>Desulfitobacterium</taxon>
    </lineage>
</organism>
<dbReference type="EMBL" id="LOCK01000061">
    <property type="protein sequence ID" value="KTE89696.1"/>
    <property type="molecule type" value="Genomic_DNA"/>
</dbReference>
<dbReference type="PANTHER" id="PTHR30149:SF0">
    <property type="entry name" value="HYDROGENASE MATURATION FACTOR HYPD"/>
    <property type="match status" value="1"/>
</dbReference>
<comment type="similarity">
    <text evidence="1">Belongs to the HypD family.</text>
</comment>
<keyword evidence="2" id="KW-0479">Metal-binding</keyword>
<dbReference type="GO" id="GO:0051539">
    <property type="term" value="F:4 iron, 4 sulfur cluster binding"/>
    <property type="evidence" value="ECO:0007669"/>
    <property type="project" value="TreeGrafter"/>
</dbReference>
<dbReference type="PIRSF" id="PIRSF005622">
    <property type="entry name" value="Hydrgn_mat_hypD"/>
    <property type="match status" value="1"/>
</dbReference>
<dbReference type="InterPro" id="IPR042243">
    <property type="entry name" value="HypD_1"/>
</dbReference>
<gene>
    <name evidence="5" type="ORF">AT727_10105</name>
    <name evidence="4" type="ORF">DPCES_2681</name>
</gene>
<evidence type="ECO:0000256" key="2">
    <source>
        <dbReference type="ARBA" id="ARBA00022723"/>
    </source>
</evidence>
<dbReference type="EMBL" id="LK996017">
    <property type="protein sequence ID" value="CDX02568.1"/>
    <property type="molecule type" value="Genomic_DNA"/>
</dbReference>
<dbReference type="InterPro" id="IPR002780">
    <property type="entry name" value="Hyd_form_HypD"/>
</dbReference>
<keyword evidence="3" id="KW-0408">Iron</keyword>
<dbReference type="OMA" id="FICPGHV"/>
<evidence type="ECO:0000256" key="3">
    <source>
        <dbReference type="ARBA" id="ARBA00023004"/>
    </source>
</evidence>
<reference evidence="5 6" key="2">
    <citation type="submission" date="2015-12" db="EMBL/GenBank/DDBJ databases">
        <title>Draft Genome Sequence of Desulfitobacterium hafniense Strain DH, a Sulfate-reducing Bacterium Isolated from Paddy Soils.</title>
        <authorList>
            <person name="Bao P."/>
            <person name="Zhang X."/>
            <person name="Li G."/>
        </authorList>
    </citation>
    <scope>NUCLEOTIDE SEQUENCE [LARGE SCALE GENOMIC DNA]</scope>
    <source>
        <strain evidence="5 6">DH</strain>
    </source>
</reference>
<dbReference type="Proteomes" id="UP000054623">
    <property type="component" value="Unassembled WGS sequence"/>
</dbReference>
<evidence type="ECO:0000313" key="4">
    <source>
        <dbReference type="EMBL" id="CDX02568.1"/>
    </source>
</evidence>
<evidence type="ECO:0000256" key="1">
    <source>
        <dbReference type="ARBA" id="ARBA00007888"/>
    </source>
</evidence>
<dbReference type="AlphaFoldDB" id="A0A098B110"/>
<dbReference type="OrthoDB" id="9770424at2"/>
<evidence type="ECO:0000313" key="5">
    <source>
        <dbReference type="EMBL" id="KTE89696.1"/>
    </source>
</evidence>
<name>A0A098B110_DESHA</name>
<proteinExistence type="inferred from homology"/>
<dbReference type="Gene3D" id="6.10.20.100">
    <property type="match status" value="1"/>
</dbReference>
<dbReference type="GO" id="GO:0005506">
    <property type="term" value="F:iron ion binding"/>
    <property type="evidence" value="ECO:0007669"/>
    <property type="project" value="TreeGrafter"/>
</dbReference>
<evidence type="ECO:0000313" key="6">
    <source>
        <dbReference type="Proteomes" id="UP000054623"/>
    </source>
</evidence>
<dbReference type="Gene3D" id="3.40.50.11740">
    <property type="entry name" value="HypD, alpha/beta domain 2"/>
    <property type="match status" value="2"/>
</dbReference>
<reference evidence="4" key="1">
    <citation type="submission" date="2014-07" db="EMBL/GenBank/DDBJ databases">
        <authorList>
            <person name="Hornung V.Bastian."/>
        </authorList>
    </citation>
    <scope>NUCLEOTIDE SEQUENCE</scope>
    <source>
        <strain evidence="4">PCE-S</strain>
    </source>
</reference>
<dbReference type="GO" id="GO:0051604">
    <property type="term" value="P:protein maturation"/>
    <property type="evidence" value="ECO:0007669"/>
    <property type="project" value="TreeGrafter"/>
</dbReference>
<dbReference type="InterPro" id="IPR042244">
    <property type="entry name" value="HypD_2_sf"/>
</dbReference>
<dbReference type="RefSeq" id="WP_005810717.1">
    <property type="nucleotide sequence ID" value="NZ_CABKQQ010000029.1"/>
</dbReference>
<dbReference type="Pfam" id="PF01924">
    <property type="entry name" value="HypD"/>
    <property type="match status" value="1"/>
</dbReference>
<dbReference type="PANTHER" id="PTHR30149">
    <property type="entry name" value="HYDROGENASE PROTEIN ASSEMBLY PROTEIN HYPD"/>
    <property type="match status" value="1"/>
</dbReference>
<dbReference type="GO" id="GO:0070025">
    <property type="term" value="F:carbon monoxide binding"/>
    <property type="evidence" value="ECO:0007669"/>
    <property type="project" value="TreeGrafter"/>
</dbReference>
<protein>
    <submittedName>
        <fullName evidence="5">Hydrogenase assembly protein HupF</fullName>
    </submittedName>
    <submittedName>
        <fullName evidence="4">Hydrogenase expression/formation protein hypD</fullName>
    </submittedName>
</protein>
<accession>A0A098B110</accession>